<feature type="region of interest" description="Disordered" evidence="11">
    <location>
        <begin position="504"/>
        <end position="535"/>
    </location>
</feature>
<keyword evidence="9" id="KW-0411">Iron-sulfur</keyword>
<dbReference type="Pfam" id="PF00037">
    <property type="entry name" value="Fer4"/>
    <property type="match status" value="1"/>
</dbReference>
<evidence type="ECO:0000313" key="14">
    <source>
        <dbReference type="Proteomes" id="UP001622690"/>
    </source>
</evidence>
<proteinExistence type="predicted"/>
<dbReference type="InterPro" id="IPR036188">
    <property type="entry name" value="FAD/NAD-bd_sf"/>
</dbReference>
<evidence type="ECO:0000256" key="11">
    <source>
        <dbReference type="SAM" id="MobiDB-lite"/>
    </source>
</evidence>
<dbReference type="Proteomes" id="UP001622690">
    <property type="component" value="Chromosome"/>
</dbReference>
<evidence type="ECO:0000313" key="13">
    <source>
        <dbReference type="EMBL" id="WTO80980.1"/>
    </source>
</evidence>
<dbReference type="SUPFAM" id="SSF54862">
    <property type="entry name" value="4Fe-4S ferredoxins"/>
    <property type="match status" value="1"/>
</dbReference>
<dbReference type="InterPro" id="IPR055275">
    <property type="entry name" value="Ferredox_Rdtase"/>
</dbReference>
<feature type="domain" description="4Fe-4S ferredoxin-type" evidence="12">
    <location>
        <begin position="37"/>
        <end position="66"/>
    </location>
</feature>
<keyword evidence="5" id="KW-0274">FAD</keyword>
<accession>A0ABZ1ILT2</accession>
<dbReference type="PANTHER" id="PTHR48467">
    <property type="entry name" value="GLUTAMATE SYNTHASE 1 [NADH], CHLOROPLASTIC-LIKE"/>
    <property type="match status" value="1"/>
</dbReference>
<evidence type="ECO:0000256" key="7">
    <source>
        <dbReference type="ARBA" id="ARBA00023002"/>
    </source>
</evidence>
<comment type="cofactor">
    <cofactor evidence="1">
        <name>FAD</name>
        <dbReference type="ChEBI" id="CHEBI:57692"/>
    </cofactor>
</comment>
<dbReference type="PROSITE" id="PS00198">
    <property type="entry name" value="4FE4S_FER_1"/>
    <property type="match status" value="1"/>
</dbReference>
<evidence type="ECO:0000256" key="2">
    <source>
        <dbReference type="ARBA" id="ARBA00013223"/>
    </source>
</evidence>
<evidence type="ECO:0000259" key="12">
    <source>
        <dbReference type="PROSITE" id="PS51379"/>
    </source>
</evidence>
<evidence type="ECO:0000256" key="10">
    <source>
        <dbReference type="ARBA" id="ARBA00047776"/>
    </source>
</evidence>
<keyword evidence="4" id="KW-0479">Metal-binding</keyword>
<organism evidence="13 14">
    <name type="scientific">Streptomyces nigra</name>
    <dbReference type="NCBI Taxonomy" id="1827580"/>
    <lineage>
        <taxon>Bacteria</taxon>
        <taxon>Bacillati</taxon>
        <taxon>Actinomycetota</taxon>
        <taxon>Actinomycetes</taxon>
        <taxon>Kitasatosporales</taxon>
        <taxon>Streptomycetaceae</taxon>
        <taxon>Streptomyces</taxon>
    </lineage>
</organism>
<keyword evidence="3" id="KW-0285">Flavoprotein</keyword>
<dbReference type="Gene3D" id="3.50.50.60">
    <property type="entry name" value="FAD/NAD(P)-binding domain"/>
    <property type="match status" value="1"/>
</dbReference>
<sequence>MPYVVTRSCCADASCVLACPVNCIHPAPGEPGFGTAEMLYVDPRTCVDCGACTTACPVDALKPHTKLGEGELPFLQLNADYYKRNPHTDRSPMYVVPRRRELPTGELSVAVVGAGPAGMFAADELLRHPGVRVTVHDRLPTPYGLARAGVAPDHQDTKQVTQLFRTIESQPGFRYRLGVELGTDLTHTDLLREHHAVIYAVGASTGRRLGIEGEDLRGSVSATDFVGWYNGHPDRAHDDHPLDTERAVVVGNGNVALDIARILTADPDALARTDISDRALAALRTSDVREVVLLARRGPAQSAFTVPELLALSALEDVDVLVEGWPEGLDPDTSDKTRLLADLAARTPAVGRRRIVLRFLTSPLRITGDTSVRALEITPTELYTDDDGIVRARPAGGTQVLETGLVLRSVGYRARPVPGLPFDEASATVPHEAGRVEPGVYVAGWIKRGPTGFIGTNKSCAQETVESLLDDFAAGRLSGAERTVRTTTQALDLNAWRAIDRAEREAGKAQGRPRVKFTDTESLRRAAEANPAARA</sequence>
<keyword evidence="8" id="KW-0408">Iron</keyword>
<dbReference type="InterPro" id="IPR017900">
    <property type="entry name" value="4Fe4S_Fe_S_CS"/>
</dbReference>
<evidence type="ECO:0000256" key="3">
    <source>
        <dbReference type="ARBA" id="ARBA00022630"/>
    </source>
</evidence>
<evidence type="ECO:0000256" key="5">
    <source>
        <dbReference type="ARBA" id="ARBA00022827"/>
    </source>
</evidence>
<dbReference type="PRINTS" id="PR00419">
    <property type="entry name" value="ADXRDTASE"/>
</dbReference>
<dbReference type="Gene3D" id="3.30.70.20">
    <property type="match status" value="1"/>
</dbReference>
<dbReference type="EMBL" id="CP108125">
    <property type="protein sequence ID" value="WTO80980.1"/>
    <property type="molecule type" value="Genomic_DNA"/>
</dbReference>
<dbReference type="PANTHER" id="PTHR48467:SF1">
    <property type="entry name" value="GLUTAMATE SYNTHASE 1 [NADH], CHLOROPLASTIC-LIKE"/>
    <property type="match status" value="1"/>
</dbReference>
<dbReference type="SUPFAM" id="SSF51971">
    <property type="entry name" value="Nucleotide-binding domain"/>
    <property type="match status" value="1"/>
</dbReference>
<evidence type="ECO:0000256" key="6">
    <source>
        <dbReference type="ARBA" id="ARBA00022857"/>
    </source>
</evidence>
<evidence type="ECO:0000256" key="8">
    <source>
        <dbReference type="ARBA" id="ARBA00023004"/>
    </source>
</evidence>
<dbReference type="Gene3D" id="3.40.50.720">
    <property type="entry name" value="NAD(P)-binding Rossmann-like Domain"/>
    <property type="match status" value="1"/>
</dbReference>
<evidence type="ECO:0000256" key="4">
    <source>
        <dbReference type="ARBA" id="ARBA00022723"/>
    </source>
</evidence>
<evidence type="ECO:0000256" key="9">
    <source>
        <dbReference type="ARBA" id="ARBA00023014"/>
    </source>
</evidence>
<keyword evidence="14" id="KW-1185">Reference proteome</keyword>
<dbReference type="PROSITE" id="PS51379">
    <property type="entry name" value="4FE4S_FER_2"/>
    <property type="match status" value="2"/>
</dbReference>
<evidence type="ECO:0000256" key="1">
    <source>
        <dbReference type="ARBA" id="ARBA00001974"/>
    </source>
</evidence>
<dbReference type="RefSeq" id="WP_402015749.1">
    <property type="nucleotide sequence ID" value="NZ_CP108125.1"/>
</dbReference>
<gene>
    <name evidence="13" type="ORF">OHU27_00520</name>
</gene>
<feature type="compositionally biased region" description="Basic and acidic residues" evidence="11">
    <location>
        <begin position="516"/>
        <end position="527"/>
    </location>
</feature>
<comment type="catalytic activity">
    <reaction evidence="10">
        <text>2 reduced [2Fe-2S]-[ferredoxin] + NADP(+) + H(+) = 2 oxidized [2Fe-2S]-[ferredoxin] + NADPH</text>
        <dbReference type="Rhea" id="RHEA:20125"/>
        <dbReference type="Rhea" id="RHEA-COMP:10000"/>
        <dbReference type="Rhea" id="RHEA-COMP:10001"/>
        <dbReference type="ChEBI" id="CHEBI:15378"/>
        <dbReference type="ChEBI" id="CHEBI:33737"/>
        <dbReference type="ChEBI" id="CHEBI:33738"/>
        <dbReference type="ChEBI" id="CHEBI:57783"/>
        <dbReference type="ChEBI" id="CHEBI:58349"/>
        <dbReference type="EC" id="1.18.1.2"/>
    </reaction>
</comment>
<keyword evidence="6" id="KW-0521">NADP</keyword>
<keyword evidence="7" id="KW-0560">Oxidoreductase</keyword>
<dbReference type="EC" id="1.18.1.2" evidence="2"/>
<dbReference type="InterPro" id="IPR023753">
    <property type="entry name" value="FAD/NAD-binding_dom"/>
</dbReference>
<reference evidence="13 14" key="1">
    <citation type="submission" date="2022-10" db="EMBL/GenBank/DDBJ databases">
        <title>The complete genomes of actinobacterial strains from the NBC collection.</title>
        <authorList>
            <person name="Joergensen T.S."/>
            <person name="Alvarez Arevalo M."/>
            <person name="Sterndorff E.B."/>
            <person name="Faurdal D."/>
            <person name="Vuksanovic O."/>
            <person name="Mourched A.-S."/>
            <person name="Charusanti P."/>
            <person name="Shaw S."/>
            <person name="Blin K."/>
            <person name="Weber T."/>
        </authorList>
    </citation>
    <scope>NUCLEOTIDE SEQUENCE [LARGE SCALE GENOMIC DNA]</scope>
    <source>
        <strain evidence="13 14">NBC_00206</strain>
    </source>
</reference>
<feature type="domain" description="4Fe-4S ferredoxin-type" evidence="12">
    <location>
        <begin position="1"/>
        <end position="29"/>
    </location>
</feature>
<protein>
    <recommendedName>
        <fullName evidence="2">ferredoxin--NADP(+) reductase</fullName>
        <ecNumber evidence="2">1.18.1.2</ecNumber>
    </recommendedName>
</protein>
<dbReference type="InterPro" id="IPR017896">
    <property type="entry name" value="4Fe4S_Fe-S-bd"/>
</dbReference>
<dbReference type="Pfam" id="PF07992">
    <property type="entry name" value="Pyr_redox_2"/>
    <property type="match status" value="1"/>
</dbReference>
<name>A0ABZ1ILT2_9ACTN</name>